<feature type="region of interest" description="Disordered" evidence="1">
    <location>
        <begin position="121"/>
        <end position="255"/>
    </location>
</feature>
<dbReference type="RefSeq" id="WP_310372122.1">
    <property type="nucleotide sequence ID" value="NZ_JAVDYB010000001.1"/>
</dbReference>
<evidence type="ECO:0000313" key="3">
    <source>
        <dbReference type="Proteomes" id="UP001183643"/>
    </source>
</evidence>
<evidence type="ECO:0008006" key="4">
    <source>
        <dbReference type="Google" id="ProtNLM"/>
    </source>
</evidence>
<feature type="compositionally biased region" description="Basic and acidic residues" evidence="1">
    <location>
        <begin position="131"/>
        <end position="148"/>
    </location>
</feature>
<sequence>MVGQPDIGVSVGAWNSLVRRARIGRERKAAALVVSSYADSDGTHIHCGVARLAVDLEIGYSTARRYLAWLRDVGLIQLVRAGTRTGRSDEYRLTLGPDVLEHMEVLTPSEYDAARDAIRDANRSGQKARRERVQRSVRESAETTDERSPTASADEADERSVKASADEVAHESPQRSPSESAENLDQRSFGTQSALTQDEPPPSIHTSPKEHTSPKTSVADLDLELASPAREEDEDPADSAEVAWPPLRAIPGERQNAGSVERGIFPVAVPDPEPRRAPSTAGLGFCLDCYAAGQVVLAIADDACRTHLVARNSA</sequence>
<dbReference type="EMBL" id="JAVDYB010000001">
    <property type="protein sequence ID" value="MDR7278917.1"/>
    <property type="molecule type" value="Genomic_DNA"/>
</dbReference>
<proteinExistence type="predicted"/>
<organism evidence="2 3">
    <name type="scientific">Catenuloplanes atrovinosus</name>
    <dbReference type="NCBI Taxonomy" id="137266"/>
    <lineage>
        <taxon>Bacteria</taxon>
        <taxon>Bacillati</taxon>
        <taxon>Actinomycetota</taxon>
        <taxon>Actinomycetes</taxon>
        <taxon>Micromonosporales</taxon>
        <taxon>Micromonosporaceae</taxon>
        <taxon>Catenuloplanes</taxon>
    </lineage>
</organism>
<feature type="compositionally biased region" description="Polar residues" evidence="1">
    <location>
        <begin position="174"/>
        <end position="196"/>
    </location>
</feature>
<feature type="compositionally biased region" description="Basic and acidic residues" evidence="1">
    <location>
        <begin position="158"/>
        <end position="173"/>
    </location>
</feature>
<dbReference type="Proteomes" id="UP001183643">
    <property type="component" value="Unassembled WGS sequence"/>
</dbReference>
<evidence type="ECO:0000313" key="2">
    <source>
        <dbReference type="EMBL" id="MDR7278917.1"/>
    </source>
</evidence>
<protein>
    <recommendedName>
        <fullName evidence="4">Helix-turn-helix domain-containing protein</fullName>
    </recommendedName>
</protein>
<name>A0AAE3YTF5_9ACTN</name>
<dbReference type="AlphaFoldDB" id="A0AAE3YTF5"/>
<gene>
    <name evidence="2" type="ORF">J2S41_005695</name>
</gene>
<evidence type="ECO:0000256" key="1">
    <source>
        <dbReference type="SAM" id="MobiDB-lite"/>
    </source>
</evidence>
<keyword evidence="3" id="KW-1185">Reference proteome</keyword>
<reference evidence="2" key="1">
    <citation type="submission" date="2023-07" db="EMBL/GenBank/DDBJ databases">
        <title>Sequencing the genomes of 1000 actinobacteria strains.</title>
        <authorList>
            <person name="Klenk H.-P."/>
        </authorList>
    </citation>
    <scope>NUCLEOTIDE SEQUENCE</scope>
    <source>
        <strain evidence="2">DSM 44707</strain>
    </source>
</reference>
<accession>A0AAE3YTF5</accession>
<comment type="caution">
    <text evidence="2">The sequence shown here is derived from an EMBL/GenBank/DDBJ whole genome shotgun (WGS) entry which is preliminary data.</text>
</comment>